<dbReference type="EMBL" id="JAQQWN010000009">
    <property type="protein sequence ID" value="KAK8066092.1"/>
    <property type="molecule type" value="Genomic_DNA"/>
</dbReference>
<comment type="caution">
    <text evidence="2">The sequence shown here is derived from an EMBL/GenBank/DDBJ whole genome shotgun (WGS) entry which is preliminary data.</text>
</comment>
<organism evidence="2 3">
    <name type="scientific">Apiospora hydei</name>
    <dbReference type="NCBI Taxonomy" id="1337664"/>
    <lineage>
        <taxon>Eukaryota</taxon>
        <taxon>Fungi</taxon>
        <taxon>Dikarya</taxon>
        <taxon>Ascomycota</taxon>
        <taxon>Pezizomycotina</taxon>
        <taxon>Sordariomycetes</taxon>
        <taxon>Xylariomycetidae</taxon>
        <taxon>Amphisphaeriales</taxon>
        <taxon>Apiosporaceae</taxon>
        <taxon>Apiospora</taxon>
    </lineage>
</organism>
<accession>A0ABR1V4H0</accession>
<evidence type="ECO:0000256" key="1">
    <source>
        <dbReference type="SAM" id="MobiDB-lite"/>
    </source>
</evidence>
<dbReference type="RefSeq" id="XP_066662845.1">
    <property type="nucleotide sequence ID" value="XM_066817153.1"/>
</dbReference>
<evidence type="ECO:0000313" key="2">
    <source>
        <dbReference type="EMBL" id="KAK8066092.1"/>
    </source>
</evidence>
<reference evidence="2 3" key="1">
    <citation type="submission" date="2023-01" db="EMBL/GenBank/DDBJ databases">
        <title>Analysis of 21 Apiospora genomes using comparative genomics revels a genus with tremendous synthesis potential of carbohydrate active enzymes and secondary metabolites.</title>
        <authorList>
            <person name="Sorensen T."/>
        </authorList>
    </citation>
    <scope>NUCLEOTIDE SEQUENCE [LARGE SCALE GENOMIC DNA]</scope>
    <source>
        <strain evidence="2 3">CBS 114990</strain>
    </source>
</reference>
<keyword evidence="3" id="KW-1185">Reference proteome</keyword>
<name>A0ABR1V4H0_9PEZI</name>
<feature type="region of interest" description="Disordered" evidence="1">
    <location>
        <begin position="14"/>
        <end position="34"/>
    </location>
</feature>
<dbReference type="Proteomes" id="UP001433268">
    <property type="component" value="Unassembled WGS sequence"/>
</dbReference>
<protein>
    <submittedName>
        <fullName evidence="2">Uncharacterized protein</fullName>
    </submittedName>
</protein>
<sequence>MVWEVGWWSTQRNGAKNSTGLRDGGRGGGFVNYRSSPTTKLLGYDDRERMAGDEGEQLVLPSGSGAAVSL</sequence>
<gene>
    <name evidence="2" type="ORF">PG997_012839</name>
</gene>
<dbReference type="GeneID" id="92050213"/>
<evidence type="ECO:0000313" key="3">
    <source>
        <dbReference type="Proteomes" id="UP001433268"/>
    </source>
</evidence>
<proteinExistence type="predicted"/>